<evidence type="ECO:0000313" key="2">
    <source>
        <dbReference type="Proteomes" id="UP000190797"/>
    </source>
</evidence>
<organism evidence="1 2">
    <name type="scientific">[Actinomadura] parvosata subsp. kistnae</name>
    <dbReference type="NCBI Taxonomy" id="1909395"/>
    <lineage>
        <taxon>Bacteria</taxon>
        <taxon>Bacillati</taxon>
        <taxon>Actinomycetota</taxon>
        <taxon>Actinomycetes</taxon>
        <taxon>Streptosporangiales</taxon>
        <taxon>Streptosporangiaceae</taxon>
        <taxon>Nonomuraea</taxon>
    </lineage>
</organism>
<dbReference type="RefSeq" id="WP_230465536.1">
    <property type="nucleotide sequence ID" value="NZ_CP017717.1"/>
</dbReference>
<protein>
    <submittedName>
        <fullName evidence="1">Uncharacterized protein</fullName>
    </submittedName>
</protein>
<evidence type="ECO:0000313" key="1">
    <source>
        <dbReference type="EMBL" id="AQZ66147.1"/>
    </source>
</evidence>
<gene>
    <name evidence="1" type="ORF">BKM31_36035</name>
</gene>
<accession>A0A1V0A7F7</accession>
<dbReference type="AlphaFoldDB" id="A0A1V0A7F7"/>
<dbReference type="EMBL" id="CP017717">
    <property type="protein sequence ID" value="AQZ66147.1"/>
    <property type="molecule type" value="Genomic_DNA"/>
</dbReference>
<name>A0A1V0A7F7_9ACTN</name>
<reference evidence="2" key="1">
    <citation type="journal article" date="2017" name="Med. Chem. Commun.">
        <title>Nonomuraea sp. ATCC 55076 harbours the largest actinomycete chromosome to date and the kistamicin biosynthetic gene cluster.</title>
        <authorList>
            <person name="Nazari B."/>
            <person name="Forneris C.C."/>
            <person name="Gibson M.I."/>
            <person name="Moon K."/>
            <person name="Schramma K.R."/>
            <person name="Seyedsayamdost M.R."/>
        </authorList>
    </citation>
    <scope>NUCLEOTIDE SEQUENCE [LARGE SCALE GENOMIC DNA]</scope>
    <source>
        <strain evidence="2">ATCC 55076</strain>
    </source>
</reference>
<proteinExistence type="predicted"/>
<dbReference type="Proteomes" id="UP000190797">
    <property type="component" value="Chromosome"/>
</dbReference>
<keyword evidence="2" id="KW-1185">Reference proteome</keyword>
<sequence>MRLAPGGRRTRTAAGSLWGLLSSALVGRRSKWAGSRPCRAIARRTLRRFCSVTGRPRWRIMAATDRDASAAALSSASSIRMR</sequence>
<dbReference type="KEGG" id="noa:BKM31_36035"/>